<sequence>MDHPAEHLPSTCDLETLLRTPGFGNSRVVHDIGAVASRLHTLGGVVGVTVAGPVVMNVVGAHATPAWIGGPLRIGRDEIVVRLNPSRLSSVLLTDPAANVPPTLRLFDSDGNTSHAIYLTDDSDRSAFDSLVAGRPGFDGIASAPASSATDGFDSDTGDRVRAAFAIHAGDPGPGRIGPEHTGPDDQVGMFDSILADGGLDRRRALTGGQIRSAVRVDTRRVVAALEHAALLGMSVTVATSARGCMQMRQGRLDGARGHRGQVVLASGRSRVMVNVNHVSECWVTSSQGAWGPTAAVELYDRDDRCCLVLTSTGPVARTVYDAWEQLAGDLAG</sequence>
<gene>
    <name evidence="2" type="ORF">NCTC8139_04102</name>
</gene>
<protein>
    <submittedName>
        <fullName evidence="2">Heme degradation protein</fullName>
    </submittedName>
</protein>
<reference evidence="2 3" key="1">
    <citation type="submission" date="2019-02" db="EMBL/GenBank/DDBJ databases">
        <authorList>
            <consortium name="Pathogen Informatics"/>
        </authorList>
    </citation>
    <scope>NUCLEOTIDE SEQUENCE [LARGE SCALE GENOMIC DNA]</scope>
    <source>
        <strain evidence="2 3">3012STDY6756503</strain>
    </source>
</reference>
<dbReference type="EMBL" id="CAACYD010000007">
    <property type="protein sequence ID" value="VFA90517.1"/>
    <property type="molecule type" value="Genomic_DNA"/>
</dbReference>
<dbReference type="GeneID" id="60752071"/>
<proteinExistence type="predicted"/>
<dbReference type="RefSeq" id="WP_131735309.1">
    <property type="nucleotide sequence ID" value="NZ_CAACYD010000007.1"/>
</dbReference>
<dbReference type="Proteomes" id="UP000360750">
    <property type="component" value="Unassembled WGS sequence"/>
</dbReference>
<evidence type="ECO:0000313" key="3">
    <source>
        <dbReference type="Proteomes" id="UP000360750"/>
    </source>
</evidence>
<organism evidence="2 3">
    <name type="scientific">Gordonia paraffinivorans</name>
    <dbReference type="NCBI Taxonomy" id="175628"/>
    <lineage>
        <taxon>Bacteria</taxon>
        <taxon>Bacillati</taxon>
        <taxon>Actinomycetota</taxon>
        <taxon>Actinomycetes</taxon>
        <taxon>Mycobacteriales</taxon>
        <taxon>Gordoniaceae</taxon>
        <taxon>Gordonia</taxon>
    </lineage>
</organism>
<name>A0ABD7V825_9ACTN</name>
<dbReference type="Pfam" id="PF05171">
    <property type="entry name" value="HemS"/>
    <property type="match status" value="1"/>
</dbReference>
<evidence type="ECO:0000313" key="2">
    <source>
        <dbReference type="EMBL" id="VFA90517.1"/>
    </source>
</evidence>
<evidence type="ECO:0000259" key="1">
    <source>
        <dbReference type="Pfam" id="PF05171"/>
    </source>
</evidence>
<feature type="domain" description="Haemin-degrading HemS/ChuX" evidence="1">
    <location>
        <begin position="201"/>
        <end position="328"/>
    </location>
</feature>
<accession>A0ABD7V825</accession>
<dbReference type="Gene3D" id="3.40.1570.10">
    <property type="entry name" value="HemS/ChuS/ChuX like domains"/>
    <property type="match status" value="2"/>
</dbReference>
<dbReference type="InterPro" id="IPR007845">
    <property type="entry name" value="HemS/ChuX_dom"/>
</dbReference>
<dbReference type="AlphaFoldDB" id="A0ABD7V825"/>
<dbReference type="InterPro" id="IPR053733">
    <property type="entry name" value="Heme_Transport_Util_sf"/>
</dbReference>
<dbReference type="SUPFAM" id="SSF144064">
    <property type="entry name" value="Heme iron utilization protein-like"/>
    <property type="match status" value="1"/>
</dbReference>
<comment type="caution">
    <text evidence="2">The sequence shown here is derived from an EMBL/GenBank/DDBJ whole genome shotgun (WGS) entry which is preliminary data.</text>
</comment>